<evidence type="ECO:0000313" key="16">
    <source>
        <dbReference type="EMBL" id="EQC26405.1"/>
    </source>
</evidence>
<reference evidence="16 17" key="1">
    <citation type="submission" date="2012-04" db="EMBL/GenBank/DDBJ databases">
        <title>The Genome Sequence of Saprolegnia declina VS20.</title>
        <authorList>
            <consortium name="The Broad Institute Genome Sequencing Platform"/>
            <person name="Russ C."/>
            <person name="Nusbaum C."/>
            <person name="Tyler B."/>
            <person name="van West P."/>
            <person name="Dieguez-Uribeondo J."/>
            <person name="de Bruijn I."/>
            <person name="Tripathy S."/>
            <person name="Jiang R."/>
            <person name="Young S.K."/>
            <person name="Zeng Q."/>
            <person name="Gargeya S."/>
            <person name="Fitzgerald M."/>
            <person name="Haas B."/>
            <person name="Abouelleil A."/>
            <person name="Alvarado L."/>
            <person name="Arachchi H.M."/>
            <person name="Berlin A."/>
            <person name="Chapman S.B."/>
            <person name="Goldberg J."/>
            <person name="Griggs A."/>
            <person name="Gujja S."/>
            <person name="Hansen M."/>
            <person name="Howarth C."/>
            <person name="Imamovic A."/>
            <person name="Larimer J."/>
            <person name="McCowen C."/>
            <person name="Montmayeur A."/>
            <person name="Murphy C."/>
            <person name="Neiman D."/>
            <person name="Pearson M."/>
            <person name="Priest M."/>
            <person name="Roberts A."/>
            <person name="Saif S."/>
            <person name="Shea T."/>
            <person name="Sisk P."/>
            <person name="Sykes S."/>
            <person name="Wortman J."/>
            <person name="Nusbaum C."/>
            <person name="Birren B."/>
        </authorList>
    </citation>
    <scope>NUCLEOTIDE SEQUENCE [LARGE SCALE GENOMIC DNA]</scope>
    <source>
        <strain evidence="16 17">VS20</strain>
    </source>
</reference>
<dbReference type="SMART" id="SM00028">
    <property type="entry name" value="TPR"/>
    <property type="match status" value="3"/>
</dbReference>
<dbReference type="InterPro" id="IPR019734">
    <property type="entry name" value="TPR_rpt"/>
</dbReference>
<evidence type="ECO:0000256" key="8">
    <source>
        <dbReference type="ARBA" id="ARBA00022771"/>
    </source>
</evidence>
<dbReference type="eggNOG" id="KOG2084">
    <property type="taxonomic scope" value="Eukaryota"/>
</dbReference>
<dbReference type="Gene3D" id="1.25.40.10">
    <property type="entry name" value="Tetratricopeptide repeat domain"/>
    <property type="match status" value="2"/>
</dbReference>
<accession>T0PZ94</accession>
<dbReference type="PROSITE" id="PS50280">
    <property type="entry name" value="SET"/>
    <property type="match status" value="1"/>
</dbReference>
<dbReference type="GO" id="GO:0032259">
    <property type="term" value="P:methylation"/>
    <property type="evidence" value="ECO:0007669"/>
    <property type="project" value="UniProtKB-KW"/>
</dbReference>
<keyword evidence="8" id="KW-0863">Zinc-finger</keyword>
<dbReference type="InParanoid" id="T0PZ94"/>
<dbReference type="GO" id="GO:0008270">
    <property type="term" value="F:zinc ion binding"/>
    <property type="evidence" value="ECO:0007669"/>
    <property type="project" value="UniProtKB-KW"/>
</dbReference>
<dbReference type="GO" id="GO:0042826">
    <property type="term" value="F:histone deacetylase binding"/>
    <property type="evidence" value="ECO:0007669"/>
    <property type="project" value="TreeGrafter"/>
</dbReference>
<dbReference type="GO" id="GO:0008168">
    <property type="term" value="F:methyltransferase activity"/>
    <property type="evidence" value="ECO:0007669"/>
    <property type="project" value="UniProtKB-KW"/>
</dbReference>
<dbReference type="GeneID" id="19956477"/>
<dbReference type="STRING" id="1156394.T0PZ94"/>
<evidence type="ECO:0000256" key="14">
    <source>
        <dbReference type="ARBA" id="ARBA00093680"/>
    </source>
</evidence>
<evidence type="ECO:0000256" key="11">
    <source>
        <dbReference type="ARBA" id="ARBA00048985"/>
    </source>
</evidence>
<keyword evidence="5" id="KW-0808">Transferase</keyword>
<sequence>MAPSSSERLTDAVRALLPPAFEVDAIQKMERTEDRRLLMAALLHDVVAITATPSAEATLRNVVRSTPPSKTSTTPDALKDRGNAAFKAKHFKEAIAAFSEGLRLLTIDDEPTAQLQSILFTNRCAAWHALGALEHAFADATRAITSYPPYPKAWFRRAKVLEACVATDSTLAATLCASLRPEVEPLNIARDDLAMAKALVETPRAVDPFKAAVVVLPPPLAETIYSHPAYHKHVRVATSELAGRYLEATQPIPAGTVVLVEDPVASAGLDPVTRCERCFAVCANLVPCDACACAVYCSDVCRAAATTWHDALCSMHLDCPSRLLLRVAMQFRVESAVSISDDVRPWRRDDVYELKRLLHCAPLPGDIARTVPDLVIALPTWTVDGSAFALCNSGRVAGYAFVSHLATECLVHLYCDEACLQVPSTWLQGVVSRVAPEQHVRVRSTSRVLLSALQSETDTWTRVTPNEFRFMGHRHDELLTLHDDVEMVAPSTLVARVLYAAALASSRNQVSASTTEEMARRLLAAASRVSINQVAITTTASAIAQGGVDVVGQARLGTGLFPAMAMCNHSCAPNASVHFDGRTLRLVTTRAVAQGDGIAISYGPHRAKMPTAERQRMLQEQYGFDCACAACQAPVSTERDEGIGRFLAATKRAADAIHERLARGDDTAALHTAVDALVASRVTALPPNHLAIAEALDLRAQLWAVQGDFAAASDACVQAIALLEAHYDPLDAELGHEYLKAAQLLFNAERWPSCRVYLGRAKRSLALHLPATDALFREMAEMHAYVASRT</sequence>
<gene>
    <name evidence="16" type="ORF">SDRG_15750</name>
</gene>
<dbReference type="Gene3D" id="6.10.140.2220">
    <property type="match status" value="1"/>
</dbReference>
<dbReference type="InterPro" id="IPR052097">
    <property type="entry name" value="SET-MYND_domain_protein"/>
</dbReference>
<organism evidence="16 17">
    <name type="scientific">Saprolegnia diclina (strain VS20)</name>
    <dbReference type="NCBI Taxonomy" id="1156394"/>
    <lineage>
        <taxon>Eukaryota</taxon>
        <taxon>Sar</taxon>
        <taxon>Stramenopiles</taxon>
        <taxon>Oomycota</taxon>
        <taxon>Saprolegniomycetes</taxon>
        <taxon>Saprolegniales</taxon>
        <taxon>Saprolegniaceae</taxon>
        <taxon>Saprolegnia</taxon>
    </lineage>
</organism>
<evidence type="ECO:0000256" key="3">
    <source>
        <dbReference type="ARBA" id="ARBA00022490"/>
    </source>
</evidence>
<evidence type="ECO:0000256" key="7">
    <source>
        <dbReference type="ARBA" id="ARBA00022723"/>
    </source>
</evidence>
<keyword evidence="7" id="KW-0479">Metal-binding</keyword>
<keyword evidence="17" id="KW-1185">Reference proteome</keyword>
<evidence type="ECO:0000256" key="4">
    <source>
        <dbReference type="ARBA" id="ARBA00022603"/>
    </source>
</evidence>
<protein>
    <recommendedName>
        <fullName evidence="13">Protein-lysine N-methyltransferase SMYD4</fullName>
    </recommendedName>
    <alternativeName>
        <fullName evidence="14">SET and MYND domain-containing protein 4</fullName>
    </alternativeName>
</protein>
<dbReference type="Gene3D" id="2.170.270.10">
    <property type="entry name" value="SET domain"/>
    <property type="match status" value="2"/>
</dbReference>
<dbReference type="AlphaFoldDB" id="T0PZ94"/>
<evidence type="ECO:0000256" key="9">
    <source>
        <dbReference type="ARBA" id="ARBA00022833"/>
    </source>
</evidence>
<evidence type="ECO:0000256" key="12">
    <source>
        <dbReference type="ARBA" id="ARBA00093423"/>
    </source>
</evidence>
<dbReference type="GO" id="GO:0005737">
    <property type="term" value="C:cytoplasm"/>
    <property type="evidence" value="ECO:0007669"/>
    <property type="project" value="UniProtKB-SubCell"/>
</dbReference>
<evidence type="ECO:0000256" key="6">
    <source>
        <dbReference type="ARBA" id="ARBA00022691"/>
    </source>
</evidence>
<evidence type="ECO:0000256" key="13">
    <source>
        <dbReference type="ARBA" id="ARBA00093635"/>
    </source>
</evidence>
<evidence type="ECO:0000256" key="2">
    <source>
        <dbReference type="ARBA" id="ARBA00004496"/>
    </source>
</evidence>
<comment type="subcellular location">
    <subcellularLocation>
        <location evidence="2">Cytoplasm</location>
    </subcellularLocation>
    <subcellularLocation>
        <location evidence="1">Nucleus</location>
    </subcellularLocation>
</comment>
<keyword evidence="6" id="KW-0949">S-adenosyl-L-methionine</keyword>
<name>T0PZ94_SAPDV</name>
<evidence type="ECO:0000259" key="15">
    <source>
        <dbReference type="PROSITE" id="PS50280"/>
    </source>
</evidence>
<dbReference type="SUPFAM" id="SSF144232">
    <property type="entry name" value="HIT/MYND zinc finger-like"/>
    <property type="match status" value="1"/>
</dbReference>
<evidence type="ECO:0000256" key="10">
    <source>
        <dbReference type="ARBA" id="ARBA00023242"/>
    </source>
</evidence>
<evidence type="ECO:0000313" key="17">
    <source>
        <dbReference type="Proteomes" id="UP000030762"/>
    </source>
</evidence>
<dbReference type="InterPro" id="IPR011990">
    <property type="entry name" value="TPR-like_helical_dom_sf"/>
</dbReference>
<dbReference type="Proteomes" id="UP000030762">
    <property type="component" value="Unassembled WGS sequence"/>
</dbReference>
<dbReference type="Pfam" id="PF00856">
    <property type="entry name" value="SET"/>
    <property type="match status" value="1"/>
</dbReference>
<comment type="function">
    <text evidence="12">Protein-lysine N-methyltransferase. Monomethylates PRMT5, modulating its transcriptional activity. May also act as a histone methyltransferase. Plays a critical role in cardiac development. Acts as a key epigenetic regulator of gene expression during cardiac development via its dual activities as a methyltransferase and negative regulator of HDAC1.</text>
</comment>
<dbReference type="GO" id="GO:0005634">
    <property type="term" value="C:nucleus"/>
    <property type="evidence" value="ECO:0007669"/>
    <property type="project" value="UniProtKB-SubCell"/>
</dbReference>
<feature type="domain" description="SET" evidence="15">
    <location>
        <begin position="232"/>
        <end position="603"/>
    </location>
</feature>
<evidence type="ECO:0000256" key="5">
    <source>
        <dbReference type="ARBA" id="ARBA00022679"/>
    </source>
</evidence>
<keyword evidence="9" id="KW-0862">Zinc</keyword>
<keyword evidence="10" id="KW-0539">Nucleus</keyword>
<proteinExistence type="predicted"/>
<comment type="catalytic activity">
    <reaction evidence="11">
        <text>L-lysyl-[protein] + S-adenosyl-L-methionine = N(6)-methyl-L-lysyl-[protein] + S-adenosyl-L-homocysteine + H(+)</text>
        <dbReference type="Rhea" id="RHEA:51736"/>
        <dbReference type="Rhea" id="RHEA-COMP:9752"/>
        <dbReference type="Rhea" id="RHEA-COMP:13053"/>
        <dbReference type="ChEBI" id="CHEBI:15378"/>
        <dbReference type="ChEBI" id="CHEBI:29969"/>
        <dbReference type="ChEBI" id="CHEBI:57856"/>
        <dbReference type="ChEBI" id="CHEBI:59789"/>
        <dbReference type="ChEBI" id="CHEBI:61929"/>
    </reaction>
</comment>
<dbReference type="InterPro" id="IPR001214">
    <property type="entry name" value="SET_dom"/>
</dbReference>
<evidence type="ECO:0000256" key="1">
    <source>
        <dbReference type="ARBA" id="ARBA00004123"/>
    </source>
</evidence>
<dbReference type="RefSeq" id="XP_008620154.1">
    <property type="nucleotide sequence ID" value="XM_008621932.1"/>
</dbReference>
<dbReference type="SUPFAM" id="SSF48452">
    <property type="entry name" value="TPR-like"/>
    <property type="match status" value="1"/>
</dbReference>
<dbReference type="VEuPathDB" id="FungiDB:SDRG_15750"/>
<dbReference type="PROSITE" id="PS01360">
    <property type="entry name" value="ZF_MYND_1"/>
    <property type="match status" value="1"/>
</dbReference>
<keyword evidence="3" id="KW-0963">Cytoplasm</keyword>
<dbReference type="OrthoDB" id="62495at2759"/>
<dbReference type="InterPro" id="IPR044421">
    <property type="entry name" value="SMYD4_SET"/>
</dbReference>
<dbReference type="CDD" id="cd10536">
    <property type="entry name" value="SET_SMYD4"/>
    <property type="match status" value="1"/>
</dbReference>
<keyword evidence="4" id="KW-0489">Methyltransferase</keyword>
<dbReference type="InterPro" id="IPR002893">
    <property type="entry name" value="Znf_MYND"/>
</dbReference>
<dbReference type="InterPro" id="IPR046341">
    <property type="entry name" value="SET_dom_sf"/>
</dbReference>
<dbReference type="SUPFAM" id="SSF82199">
    <property type="entry name" value="SET domain"/>
    <property type="match status" value="1"/>
</dbReference>
<dbReference type="PANTHER" id="PTHR46165">
    <property type="entry name" value="SET AND MYND DOMAIN-CONTAINING PROTEIN 4"/>
    <property type="match status" value="1"/>
</dbReference>
<dbReference type="PANTHER" id="PTHR46165:SF2">
    <property type="entry name" value="SET AND MYND DOMAIN-CONTAINING PROTEIN 4"/>
    <property type="match status" value="1"/>
</dbReference>
<dbReference type="EMBL" id="JH767232">
    <property type="protein sequence ID" value="EQC26405.1"/>
    <property type="molecule type" value="Genomic_DNA"/>
</dbReference>